<dbReference type="EMBL" id="QRUJ01000002">
    <property type="protein sequence ID" value="RGR56367.1"/>
    <property type="molecule type" value="Genomic_DNA"/>
</dbReference>
<evidence type="ECO:0000313" key="28">
    <source>
        <dbReference type="EMBL" id="TYL56776.1"/>
    </source>
</evidence>
<dbReference type="Proteomes" id="UP001193670">
    <property type="component" value="Unassembled WGS sequence"/>
</dbReference>
<feature type="domain" description="4Fe-4S ferredoxin-type" evidence="8">
    <location>
        <begin position="1"/>
        <end position="30"/>
    </location>
</feature>
<dbReference type="PANTHER" id="PTHR43687:SF6">
    <property type="entry name" value="L-ASPARTATE SEMIALDEHYDE SULFURTRANSFERASE IRON-SULFUR SUBUNIT"/>
    <property type="match status" value="1"/>
</dbReference>
<evidence type="ECO:0000313" key="20">
    <source>
        <dbReference type="EMBL" id="RGN25446.1"/>
    </source>
</evidence>
<keyword evidence="30" id="KW-1185">Reference proteome</keyword>
<dbReference type="EMBL" id="JAAILW010000016">
    <property type="protein sequence ID" value="NSC27563.1"/>
    <property type="molecule type" value="Genomic_DNA"/>
</dbReference>
<dbReference type="EMBL" id="QRPB01000007">
    <property type="protein sequence ID" value="RHL79558.1"/>
    <property type="molecule type" value="Genomic_DNA"/>
</dbReference>
<evidence type="ECO:0000313" key="37">
    <source>
        <dbReference type="Proteomes" id="UP000283501"/>
    </source>
</evidence>
<reference evidence="12" key="9">
    <citation type="submission" date="2021-10" db="EMBL/GenBank/DDBJ databases">
        <title>Collection of gut derived symbiotic bacterial strains cultured from healthy donors.</title>
        <authorList>
            <person name="Lin H."/>
            <person name="Littmann E."/>
            <person name="Kohout C."/>
            <person name="Pamer E.G."/>
        </authorList>
    </citation>
    <scope>NUCLEOTIDE SEQUENCE</scope>
    <source>
        <strain evidence="13">DFI.7.28A</strain>
        <strain evidence="12">DFI.9.42</strain>
    </source>
</reference>
<dbReference type="PANTHER" id="PTHR43687">
    <property type="entry name" value="ADENYLYLSULFATE REDUCTASE, BETA SUBUNIT"/>
    <property type="match status" value="1"/>
</dbReference>
<dbReference type="EMBL" id="QSKY01000042">
    <property type="protein sequence ID" value="RHE98984.1"/>
    <property type="molecule type" value="Genomic_DNA"/>
</dbReference>
<dbReference type="EMBL" id="JAJCJQ010000002">
    <property type="protein sequence ID" value="MCB6959775.1"/>
    <property type="molecule type" value="Genomic_DNA"/>
</dbReference>
<evidence type="ECO:0000313" key="31">
    <source>
        <dbReference type="Proteomes" id="UP000095384"/>
    </source>
</evidence>
<dbReference type="OrthoDB" id="9807879at2"/>
<evidence type="ECO:0000313" key="14">
    <source>
        <dbReference type="EMBL" id="MCC2747829.1"/>
    </source>
</evidence>
<dbReference type="InterPro" id="IPR050572">
    <property type="entry name" value="Fe-S_Ferredoxin"/>
</dbReference>
<evidence type="ECO:0000313" key="36">
    <source>
        <dbReference type="Proteomes" id="UP000266698"/>
    </source>
</evidence>
<organism evidence="9 30">
    <name type="scientific">Agathobacter rectalis</name>
    <dbReference type="NCBI Taxonomy" id="39491"/>
    <lineage>
        <taxon>Bacteria</taxon>
        <taxon>Bacillati</taxon>
        <taxon>Bacillota</taxon>
        <taxon>Clostridia</taxon>
        <taxon>Lachnospirales</taxon>
        <taxon>Lachnospiraceae</taxon>
        <taxon>Agathobacter</taxon>
    </lineage>
</organism>
<reference evidence="33 34" key="3">
    <citation type="submission" date="2018-08" db="EMBL/GenBank/DDBJ databases">
        <title>A genome reference for cultivated species of the human gut microbiota.</title>
        <authorList>
            <person name="Zou Y."/>
            <person name="Xue W."/>
            <person name="Luo G."/>
        </authorList>
    </citation>
    <scope>NUCLEOTIDE SEQUENCE [LARGE SCALE GENOMIC DNA]</scope>
    <source>
        <strain evidence="23 41">AF12-8</strain>
        <strain evidence="22 38">AF17-27</strain>
        <strain evidence="21 35">AF25-15</strain>
        <strain evidence="27 36">AF36-2BH</strain>
        <strain evidence="26 37">AM26-2LB</strain>
        <strain evidence="25 39">AM42-17AT</strain>
        <strain evidence="24 40">AM44-1AT</strain>
        <strain evidence="20 34">OM05-6AA</strain>
        <strain evidence="19 33">TM10-3</strain>
    </source>
</reference>
<evidence type="ECO:0000313" key="43">
    <source>
        <dbReference type="Proteomes" id="UP000324327"/>
    </source>
</evidence>
<reference evidence="14" key="10">
    <citation type="submission" date="2021-10" db="EMBL/GenBank/DDBJ databases">
        <title>Collection of gut derived symbiotic bacterial strains cultured from healthy donors.</title>
        <authorList>
            <person name="Lin H."/>
            <person name="Littmann E."/>
            <person name="Claire K."/>
            <person name="Pamer E."/>
        </authorList>
    </citation>
    <scope>NUCLEOTIDE SEQUENCE</scope>
    <source>
        <strain evidence="14">MSK.22.92</strain>
    </source>
</reference>
<evidence type="ECO:0000256" key="2">
    <source>
        <dbReference type="ARBA" id="ARBA00022485"/>
    </source>
</evidence>
<evidence type="ECO:0000256" key="5">
    <source>
        <dbReference type="ARBA" id="ARBA00022982"/>
    </source>
</evidence>
<dbReference type="PROSITE" id="PS51379">
    <property type="entry name" value="4FE4S_FER_2"/>
    <property type="match status" value="2"/>
</dbReference>
<dbReference type="EMBL" id="CYYW01000018">
    <property type="protein sequence ID" value="CUO46653.1"/>
    <property type="molecule type" value="Genomic_DNA"/>
</dbReference>
<evidence type="ECO:0000313" key="42">
    <source>
        <dbReference type="Proteomes" id="UP000324325"/>
    </source>
</evidence>
<evidence type="ECO:0000313" key="38">
    <source>
        <dbReference type="Proteomes" id="UP000283765"/>
    </source>
</evidence>
<evidence type="ECO:0000313" key="34">
    <source>
        <dbReference type="Proteomes" id="UP000260970"/>
    </source>
</evidence>
<evidence type="ECO:0000256" key="3">
    <source>
        <dbReference type="ARBA" id="ARBA00022723"/>
    </source>
</evidence>
<dbReference type="Proteomes" id="UP000260642">
    <property type="component" value="Unassembled WGS sequence"/>
</dbReference>
<evidence type="ECO:0000313" key="13">
    <source>
        <dbReference type="EMBL" id="MCB6959775.1"/>
    </source>
</evidence>
<keyword evidence="5" id="KW-0249">Electron transport</keyword>
<dbReference type="EMBL" id="QSFB01000008">
    <property type="protein sequence ID" value="RHA14152.1"/>
    <property type="molecule type" value="Genomic_DNA"/>
</dbReference>
<dbReference type="Proteomes" id="UP000479563">
    <property type="component" value="Unassembled WGS sequence"/>
</dbReference>
<feature type="domain" description="4Fe-4S ferredoxin-type" evidence="8">
    <location>
        <begin position="31"/>
        <end position="61"/>
    </location>
</feature>
<dbReference type="Proteomes" id="UP000324325">
    <property type="component" value="Unassembled WGS sequence"/>
</dbReference>
<accession>A0A0M6WNG3</accession>
<name>A0A0M6WNG3_9FIRM</name>
<dbReference type="SUPFAM" id="SSF54862">
    <property type="entry name" value="4Fe-4S ferredoxins"/>
    <property type="match status" value="1"/>
</dbReference>
<dbReference type="EMBL" id="QRXR01000014">
    <property type="protein sequence ID" value="RGU23472.1"/>
    <property type="molecule type" value="Genomic_DNA"/>
</dbReference>
<dbReference type="EMBL" id="VSTF01000011">
    <property type="protein sequence ID" value="TYL58571.1"/>
    <property type="molecule type" value="Genomic_DNA"/>
</dbReference>
<dbReference type="Proteomes" id="UP000095673">
    <property type="component" value="Unassembled WGS sequence"/>
</dbReference>
<keyword evidence="2" id="KW-0004">4Fe-4S</keyword>
<evidence type="ECO:0000313" key="22">
    <source>
        <dbReference type="EMBL" id="RGU23472.1"/>
    </source>
</evidence>
<evidence type="ECO:0000313" key="21">
    <source>
        <dbReference type="EMBL" id="RGR56367.1"/>
    </source>
</evidence>
<dbReference type="Proteomes" id="UP000324327">
    <property type="component" value="Unassembled WGS sequence"/>
</dbReference>
<dbReference type="PROSITE" id="PS00198">
    <property type="entry name" value="4FE4S_FER_1"/>
    <property type="match status" value="1"/>
</dbReference>
<evidence type="ECO:0000313" key="17">
    <source>
        <dbReference type="EMBL" id="NSC27563.1"/>
    </source>
</evidence>
<dbReference type="Proteomes" id="UP001197847">
    <property type="component" value="Unassembled WGS sequence"/>
</dbReference>
<dbReference type="EMBL" id="JAJCJK010000017">
    <property type="protein sequence ID" value="MCB6938974.1"/>
    <property type="molecule type" value="Genomic_DNA"/>
</dbReference>
<dbReference type="AlphaFoldDB" id="A0A0M6WNG3"/>
<dbReference type="InterPro" id="IPR017900">
    <property type="entry name" value="4Fe4S_Fe_S_CS"/>
</dbReference>
<dbReference type="Proteomes" id="UP000266698">
    <property type="component" value="Unassembled WGS sequence"/>
</dbReference>
<evidence type="ECO:0000313" key="27">
    <source>
        <dbReference type="EMBL" id="RHL79558.1"/>
    </source>
</evidence>
<protein>
    <submittedName>
        <fullName evidence="12">4Fe-4S binding protein</fullName>
    </submittedName>
    <submittedName>
        <fullName evidence="15">4Fe-4S dicluster domain-containing protein</fullName>
    </submittedName>
    <submittedName>
        <fullName evidence="9">Adenylylsulfate reductase, beta subunit</fullName>
    </submittedName>
    <submittedName>
        <fullName evidence="10">Ferredoxin II</fullName>
    </submittedName>
</protein>
<evidence type="ECO:0000259" key="8">
    <source>
        <dbReference type="PROSITE" id="PS51379"/>
    </source>
</evidence>
<evidence type="ECO:0000313" key="19">
    <source>
        <dbReference type="EMBL" id="RGI70377.1"/>
    </source>
</evidence>
<evidence type="ECO:0000256" key="6">
    <source>
        <dbReference type="ARBA" id="ARBA00023004"/>
    </source>
</evidence>
<evidence type="ECO:0000313" key="23">
    <source>
        <dbReference type="EMBL" id="RGW38969.1"/>
    </source>
</evidence>
<dbReference type="GO" id="GO:0051539">
    <property type="term" value="F:4 iron, 4 sulfur cluster binding"/>
    <property type="evidence" value="ECO:0007669"/>
    <property type="project" value="UniProtKB-KW"/>
</dbReference>
<evidence type="ECO:0000313" key="32">
    <source>
        <dbReference type="Proteomes" id="UP000095673"/>
    </source>
</evidence>
<dbReference type="GO" id="GO:0046872">
    <property type="term" value="F:metal ion binding"/>
    <property type="evidence" value="ECO:0007669"/>
    <property type="project" value="UniProtKB-KW"/>
</dbReference>
<dbReference type="EMBL" id="CVRQ01000022">
    <property type="protein sequence ID" value="CRL38877.1"/>
    <property type="molecule type" value="Genomic_DNA"/>
</dbReference>
<evidence type="ECO:0000313" key="24">
    <source>
        <dbReference type="EMBL" id="RHA14152.1"/>
    </source>
</evidence>
<evidence type="ECO:0000313" key="25">
    <source>
        <dbReference type="EMBL" id="RHA92715.1"/>
    </source>
</evidence>
<evidence type="ECO:0000313" key="44">
    <source>
        <dbReference type="Proteomes" id="UP000465607"/>
    </source>
</evidence>
<evidence type="ECO:0000313" key="10">
    <source>
        <dbReference type="EMBL" id="CUN12090.1"/>
    </source>
</evidence>
<dbReference type="EMBL" id="WKQV01000016">
    <property type="protein sequence ID" value="MSD27650.1"/>
    <property type="molecule type" value="Genomic_DNA"/>
</dbReference>
<keyword evidence="6" id="KW-0408">Iron</keyword>
<evidence type="ECO:0000313" key="40">
    <source>
        <dbReference type="Proteomes" id="UP000286341"/>
    </source>
</evidence>
<reference evidence="30" key="2">
    <citation type="submission" date="2015-05" db="EMBL/GenBank/DDBJ databases">
        <authorList>
            <consortium name="Pathogen Informatics"/>
        </authorList>
    </citation>
    <scope>NUCLEOTIDE SEQUENCE [LARGE SCALE GENOMIC DNA]</scope>
    <source>
        <strain evidence="11 31">2789STDY5608860</strain>
        <strain evidence="10 32">2789STDY5834968</strain>
        <strain evidence="30">T1-815</strain>
    </source>
</reference>
<dbReference type="EMBL" id="QSUG01000002">
    <property type="protein sequence ID" value="RGN25446.1"/>
    <property type="molecule type" value="Genomic_DNA"/>
</dbReference>
<evidence type="ECO:0000313" key="39">
    <source>
        <dbReference type="Proteomes" id="UP000286220"/>
    </source>
</evidence>
<gene>
    <name evidence="27" type="ORF">DW001_07335</name>
    <name evidence="26" type="ORF">DW703_16135</name>
    <name evidence="25" type="ORF">DW912_06155</name>
    <name evidence="24" type="ORF">DW948_07620</name>
    <name evidence="23" type="ORF">DWV78_11550</name>
    <name evidence="22" type="ORF">DWW89_09765</name>
    <name evidence="21" type="ORF">DWY38_03300</name>
    <name evidence="20" type="ORF">DXB72_02805</name>
    <name evidence="19" type="ORF">DXD95_01540</name>
    <name evidence="11" type="ORF">ERS852417_02365</name>
    <name evidence="10" type="ORF">ERS852580_02081</name>
    <name evidence="29" type="ORF">FYL31_10430</name>
    <name evidence="28" type="ORF">FYL37_11465</name>
    <name evidence="18" type="ORF">G4312_04995</name>
    <name evidence="17" type="ORF">G4319_09460</name>
    <name evidence="15" type="ORF">GKE07_08680</name>
    <name evidence="16" type="ORF">GKE44_10920</name>
    <name evidence="12" type="ORF">LIZ56_11245</name>
    <name evidence="13" type="ORF">LIZ82_02530</name>
    <name evidence="14" type="ORF">LK487_12455</name>
    <name evidence="9" type="ORF">T1815_19241</name>
</gene>
<keyword evidence="4" id="KW-0677">Repeat</keyword>
<dbReference type="Proteomes" id="UP000286220">
    <property type="component" value="Unassembled WGS sequence"/>
</dbReference>
<reference evidence="17" key="8">
    <citation type="submission" date="2020-02" db="EMBL/GenBank/DDBJ databases">
        <authorList>
            <person name="Littmann E."/>
            <person name="Sorbara M."/>
        </authorList>
    </citation>
    <scope>NUCLEOTIDE SEQUENCE</scope>
    <source>
        <strain evidence="18">MSK.16.45</strain>
        <strain evidence="17">MSK.17.79</strain>
    </source>
</reference>
<reference evidence="42 43" key="5">
    <citation type="submission" date="2019-08" db="EMBL/GenBank/DDBJ databases">
        <authorList>
            <person name="Duncan S."/>
            <person name="Walker A."/>
        </authorList>
    </citation>
    <scope>NUCLEOTIDE SEQUENCE [LARGE SCALE GENOMIC DNA]</scope>
    <source>
        <strain evidence="28 42">L2-21</strain>
        <strain evidence="29 43">T3WBe13</strain>
    </source>
</reference>
<dbReference type="Proteomes" id="UP000465607">
    <property type="component" value="Unassembled WGS sequence"/>
</dbReference>
<dbReference type="Proteomes" id="UP000283765">
    <property type="component" value="Unassembled WGS sequence"/>
</dbReference>
<evidence type="ECO:0000313" key="33">
    <source>
        <dbReference type="Proteomes" id="UP000260642"/>
    </source>
</evidence>
<evidence type="ECO:0000256" key="4">
    <source>
        <dbReference type="ARBA" id="ARBA00022737"/>
    </source>
</evidence>
<evidence type="ECO:0000313" key="18">
    <source>
        <dbReference type="EMBL" id="NSC76654.1"/>
    </source>
</evidence>
<evidence type="ECO:0000313" key="16">
    <source>
        <dbReference type="EMBL" id="MSD27650.1"/>
    </source>
</evidence>
<evidence type="ECO:0000256" key="7">
    <source>
        <dbReference type="ARBA" id="ARBA00023014"/>
    </source>
</evidence>
<dbReference type="Proteomes" id="UP000049472">
    <property type="component" value="Unassembled WGS sequence"/>
</dbReference>
<evidence type="ECO:0000313" key="26">
    <source>
        <dbReference type="EMBL" id="RHE98984.1"/>
    </source>
</evidence>
<evidence type="ECO:0000313" key="29">
    <source>
        <dbReference type="EMBL" id="TYL58571.1"/>
    </source>
</evidence>
<evidence type="ECO:0000313" key="12">
    <source>
        <dbReference type="EMBL" id="MCB6938974.1"/>
    </source>
</evidence>
<keyword evidence="1" id="KW-0813">Transport</keyword>
<evidence type="ECO:0000313" key="35">
    <source>
        <dbReference type="Proteomes" id="UP000266066"/>
    </source>
</evidence>
<dbReference type="Gene3D" id="3.30.70.20">
    <property type="match status" value="1"/>
</dbReference>
<dbReference type="EMBL" id="CYXM01000009">
    <property type="protein sequence ID" value="CUN12090.1"/>
    <property type="molecule type" value="Genomic_DNA"/>
</dbReference>
<evidence type="ECO:0000313" key="11">
    <source>
        <dbReference type="EMBL" id="CUO46653.1"/>
    </source>
</evidence>
<dbReference type="InterPro" id="IPR017896">
    <property type="entry name" value="4Fe4S_Fe-S-bd"/>
</dbReference>
<dbReference type="Proteomes" id="UP000286581">
    <property type="component" value="Unassembled WGS sequence"/>
</dbReference>
<dbReference type="Proteomes" id="UP000266066">
    <property type="component" value="Unassembled WGS sequence"/>
</dbReference>
<keyword evidence="3" id="KW-0479">Metal-binding</keyword>
<dbReference type="Proteomes" id="UP000260970">
    <property type="component" value="Unassembled WGS sequence"/>
</dbReference>
<dbReference type="Proteomes" id="UP000095384">
    <property type="component" value="Unassembled WGS sequence"/>
</dbReference>
<dbReference type="Proteomes" id="UP000283501">
    <property type="component" value="Unassembled WGS sequence"/>
</dbReference>
<dbReference type="EMBL" id="WKQP01000011">
    <property type="protein sequence ID" value="MSC60268.1"/>
    <property type="molecule type" value="Genomic_DNA"/>
</dbReference>
<dbReference type="Pfam" id="PF12838">
    <property type="entry name" value="Fer4_7"/>
    <property type="match status" value="1"/>
</dbReference>
<evidence type="ECO:0000256" key="1">
    <source>
        <dbReference type="ARBA" id="ARBA00022448"/>
    </source>
</evidence>
<dbReference type="Proteomes" id="UP000286341">
    <property type="component" value="Unassembled WGS sequence"/>
</dbReference>
<reference evidence="44 45" key="4">
    <citation type="journal article" date="2019" name="Nat. Med.">
        <title>A library of human gut bacterial isolates paired with longitudinal multiomics data enables mechanistic microbiome research.</title>
        <authorList>
            <person name="Poyet M."/>
            <person name="Groussin M."/>
            <person name="Gibbons S.M."/>
            <person name="Avila-Pacheco J."/>
            <person name="Jiang X."/>
            <person name="Kearney S.M."/>
            <person name="Perrotta A.R."/>
            <person name="Berdy B."/>
            <person name="Zhao S."/>
            <person name="Lieberman T.D."/>
            <person name="Swanson P.K."/>
            <person name="Smith M."/>
            <person name="Roesemann S."/>
            <person name="Alexander J.E."/>
            <person name="Rich S.A."/>
            <person name="Livny J."/>
            <person name="Vlamakis H."/>
            <person name="Clish C."/>
            <person name="Bullock K."/>
            <person name="Deik A."/>
            <person name="Scott J."/>
            <person name="Pierce K.A."/>
            <person name="Xavier R.J."/>
            <person name="Alm E.J."/>
        </authorList>
    </citation>
    <scope>NUCLEOTIDE SEQUENCE [LARGE SCALE GENOMIC DNA]</scope>
    <source>
        <strain evidence="15 45">BIOML-A11</strain>
        <strain evidence="16 44">BIOML-A5</strain>
    </source>
</reference>
<evidence type="ECO:0000313" key="15">
    <source>
        <dbReference type="EMBL" id="MSC60268.1"/>
    </source>
</evidence>
<dbReference type="RefSeq" id="WP_015568199.1">
    <property type="nucleotide sequence ID" value="NZ_AP031452.1"/>
</dbReference>
<dbReference type="Proteomes" id="UP001197684">
    <property type="component" value="Unassembled WGS sequence"/>
</dbReference>
<reference evidence="42 43" key="6">
    <citation type="submission" date="2019-09" db="EMBL/GenBank/DDBJ databases">
        <title>Strain-level analysis of Eubacterium rectale using genomes from metagenomes.</title>
        <authorList>
            <person name="Karcher N."/>
            <person name="Segata N."/>
        </authorList>
    </citation>
    <scope>NUCLEOTIDE SEQUENCE [LARGE SCALE GENOMIC DNA]</scope>
    <source>
        <strain evidence="28 42">L2-21</strain>
        <strain evidence="29 43">T3WBe13</strain>
    </source>
</reference>
<dbReference type="Proteomes" id="UP001197741">
    <property type="component" value="Unassembled WGS sequence"/>
</dbReference>
<reference evidence="17" key="7">
    <citation type="journal article" date="2020" name="Cell Host Microbe">
        <title>Functional and Genomic Variation between Human-Derived Isolates of Lachnospiraceae Reveals Inter- and Intra-Species Diversity.</title>
        <authorList>
            <person name="Sorbara M.T."/>
            <person name="Littmann E.R."/>
            <person name="Fontana E."/>
            <person name="Moody T.U."/>
            <person name="Kohout C.E."/>
            <person name="Gjonbalaj M."/>
            <person name="Eaton V."/>
            <person name="Seok R."/>
            <person name="Leiner I.M."/>
            <person name="Pamer E.G."/>
        </authorList>
    </citation>
    <scope>NUCLEOTIDE SEQUENCE</scope>
    <source>
        <strain evidence="18">MSK.16.45</strain>
        <strain evidence="17">MSK.17.79</strain>
    </source>
</reference>
<evidence type="ECO:0000313" key="30">
    <source>
        <dbReference type="Proteomes" id="UP000049472"/>
    </source>
</evidence>
<reference evidence="9" key="1">
    <citation type="submission" date="2015-05" db="EMBL/GenBank/DDBJ databases">
        <authorList>
            <person name="Wang D.B."/>
            <person name="Wang M."/>
        </authorList>
    </citation>
    <scope>NUCLEOTIDE SEQUENCE [LARGE SCALE GENOMIC DNA]</scope>
    <source>
        <strain evidence="9">T1-815</strain>
    </source>
</reference>
<evidence type="ECO:0000313" key="41">
    <source>
        <dbReference type="Proteomes" id="UP000286581"/>
    </source>
</evidence>
<dbReference type="EMBL" id="QSOB01000002">
    <property type="protein sequence ID" value="RGI70377.1"/>
    <property type="molecule type" value="Genomic_DNA"/>
</dbReference>
<evidence type="ECO:0000313" key="45">
    <source>
        <dbReference type="Proteomes" id="UP000479563"/>
    </source>
</evidence>
<dbReference type="EMBL" id="QSAE01000039">
    <property type="protein sequence ID" value="RGW38969.1"/>
    <property type="molecule type" value="Genomic_DNA"/>
</dbReference>
<dbReference type="EMBL" id="JAAIMP010000005">
    <property type="protein sequence ID" value="NSC76654.1"/>
    <property type="molecule type" value="Genomic_DNA"/>
</dbReference>
<keyword evidence="7" id="KW-0411">Iron-sulfur</keyword>
<dbReference type="GeneID" id="86989222"/>
<evidence type="ECO:0000313" key="9">
    <source>
        <dbReference type="EMBL" id="CRL38877.1"/>
    </source>
</evidence>
<dbReference type="EMBL" id="VSTG01000016">
    <property type="protein sequence ID" value="TYL56776.1"/>
    <property type="molecule type" value="Genomic_DNA"/>
</dbReference>
<dbReference type="EMBL" id="JAJFBX010000020">
    <property type="protein sequence ID" value="MCC2747829.1"/>
    <property type="molecule type" value="Genomic_DNA"/>
</dbReference>
<proteinExistence type="predicted"/>
<dbReference type="Proteomes" id="UP001193756">
    <property type="component" value="Unassembled WGS sequence"/>
</dbReference>
<sequence>MSIMIDKAKCKGCGMCTSVCPGSLIYQDSEKKAFIKYPKDCWGCASCIKECHFGAIALYLGADIGGMGSLMTVKSTPDTLTWDIKKRDGSKEEILINKKESNKY</sequence>
<dbReference type="EMBL" id="QSFZ01000005">
    <property type="protein sequence ID" value="RHA92715.1"/>
    <property type="molecule type" value="Genomic_DNA"/>
</dbReference>